<dbReference type="SUPFAM" id="SSF81593">
    <property type="entry name" value="Nucleotidyltransferase substrate binding subunit/domain"/>
    <property type="match status" value="1"/>
</dbReference>
<dbReference type="Proteomes" id="UP000651120">
    <property type="component" value="Unassembled WGS sequence"/>
</dbReference>
<evidence type="ECO:0000313" key="2">
    <source>
        <dbReference type="Proteomes" id="UP000651120"/>
    </source>
</evidence>
<dbReference type="OMA" id="NYFHGNE"/>
<accession>A0A832SZL7</accession>
<dbReference type="GO" id="GO:0003677">
    <property type="term" value="F:DNA binding"/>
    <property type="evidence" value="ECO:0007669"/>
    <property type="project" value="UniProtKB-KW"/>
</dbReference>
<sequence length="121" mass="13348">MERLGGVHLKWYQRHISHMATALESAEMGDRRSACYHAYQAVSALLSGIVGLDPDYPGPVVKTLKSLLLKISESHPLEILQCVDELEGGYFSGQGRCVECADLLTDYLHNFLTLPPGDFNA</sequence>
<dbReference type="EMBL" id="DUJP01000016">
    <property type="protein sequence ID" value="HII46552.1"/>
    <property type="molecule type" value="Genomic_DNA"/>
</dbReference>
<dbReference type="GeneID" id="1464118"/>
<dbReference type="RefSeq" id="WP_011009388.1">
    <property type="nucleotide sequence ID" value="NZ_DUJP01000016.1"/>
</dbReference>
<keyword evidence="1" id="KW-0238">DNA-binding</keyword>
<evidence type="ECO:0000313" key="1">
    <source>
        <dbReference type="EMBL" id="HII46552.1"/>
    </source>
</evidence>
<dbReference type="AlphaFoldDB" id="A0A832SZL7"/>
<organism evidence="1 2">
    <name type="scientific">Pyrobaculum aerophilum</name>
    <dbReference type="NCBI Taxonomy" id="13773"/>
    <lineage>
        <taxon>Archaea</taxon>
        <taxon>Thermoproteota</taxon>
        <taxon>Thermoprotei</taxon>
        <taxon>Thermoproteales</taxon>
        <taxon>Thermoproteaceae</taxon>
        <taxon>Pyrobaculum</taxon>
    </lineage>
</organism>
<comment type="caution">
    <text evidence="1">The sequence shown here is derived from an EMBL/GenBank/DDBJ whole genome shotgun (WGS) entry which is preliminary data.</text>
</comment>
<protein>
    <submittedName>
        <fullName evidence="1">DNA-binding protein</fullName>
    </submittedName>
</protein>
<reference evidence="1" key="1">
    <citation type="journal article" date="2020" name="bioRxiv">
        <title>A rank-normalized archaeal taxonomy based on genome phylogeny resolves widespread incomplete and uneven classifications.</title>
        <authorList>
            <person name="Rinke C."/>
            <person name="Chuvochina M."/>
            <person name="Mussig A.J."/>
            <person name="Chaumeil P.-A."/>
            <person name="Waite D.W."/>
            <person name="Whitman W.B."/>
            <person name="Parks D.H."/>
            <person name="Hugenholtz P."/>
        </authorList>
    </citation>
    <scope>NUCLEOTIDE SEQUENCE</scope>
    <source>
        <strain evidence="1">UBA8839</strain>
    </source>
</reference>
<name>A0A832SZL7_9CREN</name>
<proteinExistence type="predicted"/>
<gene>
    <name evidence="1" type="ORF">HA333_03630</name>
</gene>